<sequence>MLGGTVEAADREKSKQAAGTSDENAGRGTQVTGAVASRQQMKFSGRLVITTRNIKKYNNFNWIWWS</sequence>
<reference evidence="2" key="1">
    <citation type="journal article" date="2014" name="Int. J. Syst. Evol. Microbiol.">
        <title>Complete genome sequence of Corynebacterium casei LMG S-19264T (=DSM 44701T), isolated from a smear-ripened cheese.</title>
        <authorList>
            <consortium name="US DOE Joint Genome Institute (JGI-PGF)"/>
            <person name="Walter F."/>
            <person name="Albersmeier A."/>
            <person name="Kalinowski J."/>
            <person name="Ruckert C."/>
        </authorList>
    </citation>
    <scope>NUCLEOTIDE SEQUENCE</scope>
    <source>
        <strain evidence="2">CGMCC 1.15320</strain>
    </source>
</reference>
<reference evidence="2" key="2">
    <citation type="submission" date="2020-09" db="EMBL/GenBank/DDBJ databases">
        <authorList>
            <person name="Sun Q."/>
            <person name="Zhou Y."/>
        </authorList>
    </citation>
    <scope>NUCLEOTIDE SEQUENCE</scope>
    <source>
        <strain evidence="2">CGMCC 1.15320</strain>
    </source>
</reference>
<keyword evidence="3" id="KW-1185">Reference proteome</keyword>
<dbReference type="EMBL" id="BMIF01000002">
    <property type="protein sequence ID" value="GGA56686.1"/>
    <property type="molecule type" value="Genomic_DNA"/>
</dbReference>
<evidence type="ECO:0000313" key="2">
    <source>
        <dbReference type="EMBL" id="GGA56686.1"/>
    </source>
</evidence>
<organism evidence="2 3">
    <name type="scientific">Nitratireductor aestuarii</name>
    <dbReference type="NCBI Taxonomy" id="1735103"/>
    <lineage>
        <taxon>Bacteria</taxon>
        <taxon>Pseudomonadati</taxon>
        <taxon>Pseudomonadota</taxon>
        <taxon>Alphaproteobacteria</taxon>
        <taxon>Hyphomicrobiales</taxon>
        <taxon>Phyllobacteriaceae</taxon>
        <taxon>Nitratireductor</taxon>
    </lineage>
</organism>
<name>A0A916RHC6_9HYPH</name>
<protein>
    <submittedName>
        <fullName evidence="2">Uncharacterized protein</fullName>
    </submittedName>
</protein>
<dbReference type="Proteomes" id="UP000636264">
    <property type="component" value="Unassembled WGS sequence"/>
</dbReference>
<dbReference type="AlphaFoldDB" id="A0A916RHC6"/>
<evidence type="ECO:0000256" key="1">
    <source>
        <dbReference type="SAM" id="MobiDB-lite"/>
    </source>
</evidence>
<evidence type="ECO:0000313" key="3">
    <source>
        <dbReference type="Proteomes" id="UP000636264"/>
    </source>
</evidence>
<feature type="compositionally biased region" description="Polar residues" evidence="1">
    <location>
        <begin position="17"/>
        <end position="35"/>
    </location>
</feature>
<accession>A0A916RHC6</accession>
<proteinExistence type="predicted"/>
<feature type="region of interest" description="Disordered" evidence="1">
    <location>
        <begin position="1"/>
        <end position="35"/>
    </location>
</feature>
<comment type="caution">
    <text evidence="2">The sequence shown here is derived from an EMBL/GenBank/DDBJ whole genome shotgun (WGS) entry which is preliminary data.</text>
</comment>
<dbReference type="RefSeq" id="WP_188719641.1">
    <property type="nucleotide sequence ID" value="NZ_BMIF01000002.1"/>
</dbReference>
<gene>
    <name evidence="2" type="ORF">GCM10011385_07720</name>
</gene>